<name>A0A1X2H6U0_SYNRA</name>
<dbReference type="OMA" id="HIGECEL"/>
<dbReference type="Proteomes" id="UP000242180">
    <property type="component" value="Unassembled WGS sequence"/>
</dbReference>
<accession>A0A1X2H6U0</accession>
<dbReference type="AlphaFoldDB" id="A0A1X2H6U0"/>
<sequence length="242" mass="26738">MEPTDAPDRMQAVDHTELELLKLANDLHPIKKALLKGIVSAVGKLPACAYKDEKCLGEDELTCSYCDPVLSRLLANPADGVHLRWSDIIVPETPKQRPDAVISKMRQLSFGPSLGFGEAKVQNAAGYDLCHDLLRLAVFSKESIDLNKLAGCLFSRSTTDLYNMIEIGHVAFPRSIRELPSFVNLATLTTLLRVGDAFLRFCHPAADPSLIASRFTPTPSYLYEVVSVSRCSARECSIRFEK</sequence>
<protein>
    <submittedName>
        <fullName evidence="1">Uncharacterized protein</fullName>
    </submittedName>
</protein>
<comment type="caution">
    <text evidence="1">The sequence shown here is derived from an EMBL/GenBank/DDBJ whole genome shotgun (WGS) entry which is preliminary data.</text>
</comment>
<reference evidence="1 2" key="1">
    <citation type="submission" date="2016-07" db="EMBL/GenBank/DDBJ databases">
        <title>Pervasive Adenine N6-methylation of Active Genes in Fungi.</title>
        <authorList>
            <consortium name="DOE Joint Genome Institute"/>
            <person name="Mondo S.J."/>
            <person name="Dannebaum R.O."/>
            <person name="Kuo R.C."/>
            <person name="Labutti K."/>
            <person name="Haridas S."/>
            <person name="Kuo A."/>
            <person name="Salamov A."/>
            <person name="Ahrendt S.R."/>
            <person name="Lipzen A."/>
            <person name="Sullivan W."/>
            <person name="Andreopoulos W.B."/>
            <person name="Clum A."/>
            <person name="Lindquist E."/>
            <person name="Daum C."/>
            <person name="Ramamoorthy G.K."/>
            <person name="Gryganskyi A."/>
            <person name="Culley D."/>
            <person name="Magnuson J.K."/>
            <person name="James T.Y."/>
            <person name="O'Malley M.A."/>
            <person name="Stajich J.E."/>
            <person name="Spatafora J.W."/>
            <person name="Visel A."/>
            <person name="Grigoriev I.V."/>
        </authorList>
    </citation>
    <scope>NUCLEOTIDE SEQUENCE [LARGE SCALE GENOMIC DNA]</scope>
    <source>
        <strain evidence="1 2">NRRL 2496</strain>
    </source>
</reference>
<proteinExistence type="predicted"/>
<organism evidence="1 2">
    <name type="scientific">Syncephalastrum racemosum</name>
    <name type="common">Filamentous fungus</name>
    <dbReference type="NCBI Taxonomy" id="13706"/>
    <lineage>
        <taxon>Eukaryota</taxon>
        <taxon>Fungi</taxon>
        <taxon>Fungi incertae sedis</taxon>
        <taxon>Mucoromycota</taxon>
        <taxon>Mucoromycotina</taxon>
        <taxon>Mucoromycetes</taxon>
        <taxon>Mucorales</taxon>
        <taxon>Syncephalastraceae</taxon>
        <taxon>Syncephalastrum</taxon>
    </lineage>
</organism>
<dbReference type="OrthoDB" id="2287221at2759"/>
<dbReference type="EMBL" id="MCGN01000008">
    <property type="protein sequence ID" value="ORY94195.1"/>
    <property type="molecule type" value="Genomic_DNA"/>
</dbReference>
<evidence type="ECO:0000313" key="2">
    <source>
        <dbReference type="Proteomes" id="UP000242180"/>
    </source>
</evidence>
<gene>
    <name evidence="1" type="ORF">BCR43DRAFT_532175</name>
</gene>
<dbReference type="InParanoid" id="A0A1X2H6U0"/>
<evidence type="ECO:0000313" key="1">
    <source>
        <dbReference type="EMBL" id="ORY94195.1"/>
    </source>
</evidence>
<keyword evidence="2" id="KW-1185">Reference proteome</keyword>